<dbReference type="Gene3D" id="1.10.45.10">
    <property type="entry name" value="Vanillyl-alcohol Oxidase, Chain A, domain 4"/>
    <property type="match status" value="1"/>
</dbReference>
<evidence type="ECO:0000256" key="4">
    <source>
        <dbReference type="ARBA" id="ARBA00011738"/>
    </source>
</evidence>
<evidence type="ECO:0000313" key="14">
    <source>
        <dbReference type="EnsemblMetazoa" id="XP_019773398.1"/>
    </source>
</evidence>
<evidence type="ECO:0000256" key="2">
    <source>
        <dbReference type="ARBA" id="ARBA00004275"/>
    </source>
</evidence>
<dbReference type="InterPro" id="IPR016166">
    <property type="entry name" value="FAD-bd_PCMH"/>
</dbReference>
<dbReference type="InterPro" id="IPR016171">
    <property type="entry name" value="Vanillyl_alc_oxidase_C-sub2"/>
</dbReference>
<dbReference type="InterPro" id="IPR004113">
    <property type="entry name" value="FAD-bd_oxidored_4_C"/>
</dbReference>
<comment type="subcellular location">
    <subcellularLocation>
        <location evidence="2">Peroxisome</location>
    </subcellularLocation>
</comment>
<dbReference type="EnsemblMetazoa" id="XM_019917839.1">
    <property type="protein sequence ID" value="XP_019773398.1"/>
    <property type="gene ID" value="LOC109546749"/>
</dbReference>
<comment type="function">
    <text evidence="11">Catalyzes the oxidation of D-2-hydroxyglutarate (D-2-HG) to alpha-ketoglutarate. Also catalyzes the oxidation of other D-2-hydroxyacids, such as D-malate (D-MAL) and D-lactate (D-LAC). Exhibits high activities towards D-2-HG and D-MAL but a very weak activity towards D-LAC.</text>
</comment>
<proteinExistence type="inferred from homology"/>
<keyword evidence="6" id="KW-0274">FAD</keyword>
<evidence type="ECO:0000256" key="6">
    <source>
        <dbReference type="ARBA" id="ARBA00022827"/>
    </source>
</evidence>
<dbReference type="FunFam" id="3.30.43.10:FF:000011">
    <property type="entry name" value="D-lactate dehydrogenase (Cytochrome)"/>
    <property type="match status" value="1"/>
</dbReference>
<dbReference type="Pfam" id="PF01565">
    <property type="entry name" value="FAD_binding_4"/>
    <property type="match status" value="1"/>
</dbReference>
<evidence type="ECO:0000256" key="8">
    <source>
        <dbReference type="ARBA" id="ARBA00023140"/>
    </source>
</evidence>
<sequence>MVPNKLLRLRVFNVCKKPSRGYRNKPDFTKNTYQVERGFYNYLQEPHLHYFQKILGDDERVLTNLSDLEKYNVDWYQQVRGSSAVVLKPKTTEEVTKIVEYCNANKLALCTQGGNTGCSAGAVPVFDEIILSTELMNEIIEIDENAGTILCQSGVILEALDRAVSEKGLMVPLDLGSKGSCNIGGNVSTNAGGLRLLRYGNMHGNILGLEVVKANGEVLDCLKLMRKDNSGLHIKNIFVGSEGTLGIITKVALQCVPRPKSQQVAFLGLQSYEKVLSTMRKARQELGEILSAIEVMDAISLEWGQQHNKLTLPIDKYPFYLLLETSGSNEEHDNNKLNSFLESALVQNHVLNGVVTGEPSKVQAIWAIRERLPEGFKNHGWLGLYDLSIPVTQFYNLVDETRAYLKNQVEYVFGFGHLGDGNIHLNVLGKKYNKRLAQDLETFLMKRVLELKGSMSAEHGLGFLKRKYLPMVNSPGSYQLMKELKRILDPNHILNPYKVFP</sequence>
<dbReference type="KEGG" id="dpa:109546749"/>
<dbReference type="FunFam" id="3.30.465.10:FF:000001">
    <property type="entry name" value="D-2-hydroxyglutarate dehydrogenase, mitochondrial"/>
    <property type="match status" value="1"/>
</dbReference>
<dbReference type="GO" id="GO:0071949">
    <property type="term" value="F:FAD binding"/>
    <property type="evidence" value="ECO:0007669"/>
    <property type="project" value="InterPro"/>
</dbReference>
<reference evidence="15" key="1">
    <citation type="journal article" date="2013" name="Genome Biol.">
        <title>Draft genome of the mountain pine beetle, Dendroctonus ponderosae Hopkins, a major forest pest.</title>
        <authorList>
            <person name="Keeling C.I."/>
            <person name="Yuen M.M."/>
            <person name="Liao N.Y."/>
            <person name="Docking T.R."/>
            <person name="Chan S.K."/>
            <person name="Taylor G.A."/>
            <person name="Palmquist D.L."/>
            <person name="Jackman S.D."/>
            <person name="Nguyen A."/>
            <person name="Li M."/>
            <person name="Henderson H."/>
            <person name="Janes J.K."/>
            <person name="Zhao Y."/>
            <person name="Pandoh P."/>
            <person name="Moore R."/>
            <person name="Sperling F.A."/>
            <person name="Huber D.P."/>
            <person name="Birol I."/>
            <person name="Jones S.J."/>
            <person name="Bohlmann J."/>
        </authorList>
    </citation>
    <scope>NUCLEOTIDE SEQUENCE</scope>
</reference>
<evidence type="ECO:0000256" key="11">
    <source>
        <dbReference type="ARBA" id="ARBA00045410"/>
    </source>
</evidence>
<dbReference type="Gene3D" id="3.30.70.2740">
    <property type="match status" value="1"/>
</dbReference>
<dbReference type="GO" id="GO:0005739">
    <property type="term" value="C:mitochondrion"/>
    <property type="evidence" value="ECO:0007669"/>
    <property type="project" value="TreeGrafter"/>
</dbReference>
<dbReference type="PANTHER" id="PTHR43716">
    <property type="entry name" value="D-2-HYDROXYGLUTARATE DEHYDROGENASE, MITOCHONDRIAL"/>
    <property type="match status" value="1"/>
</dbReference>
<dbReference type="Pfam" id="PF02913">
    <property type="entry name" value="FAD-oxidase_C"/>
    <property type="match status" value="1"/>
</dbReference>
<comment type="similarity">
    <text evidence="3">Belongs to the FAD-binding oxidoreductase/transferase type 4 family.</text>
</comment>
<dbReference type="FunFam" id="1.10.45.10:FF:000001">
    <property type="entry name" value="D-lactate dehydrogenase mitochondrial"/>
    <property type="match status" value="1"/>
</dbReference>
<dbReference type="SUPFAM" id="SSF55103">
    <property type="entry name" value="FAD-linked oxidases, C-terminal domain"/>
    <property type="match status" value="1"/>
</dbReference>
<dbReference type="GO" id="GO:0005777">
    <property type="term" value="C:peroxisome"/>
    <property type="evidence" value="ECO:0007669"/>
    <property type="project" value="UniProtKB-SubCell"/>
</dbReference>
<keyword evidence="8" id="KW-0576">Peroxisome</keyword>
<dbReference type="Gene3D" id="3.30.70.2190">
    <property type="match status" value="1"/>
</dbReference>
<evidence type="ECO:0000256" key="9">
    <source>
        <dbReference type="ARBA" id="ARBA00039003"/>
    </source>
</evidence>
<evidence type="ECO:0000256" key="10">
    <source>
        <dbReference type="ARBA" id="ARBA00039639"/>
    </source>
</evidence>
<keyword evidence="7" id="KW-0560">Oxidoreductase</keyword>
<comment type="subunit">
    <text evidence="4">Homodimer.</text>
</comment>
<dbReference type="FunFam" id="3.30.70.2190:FF:000001">
    <property type="entry name" value="D-2-hydroxyglutarate dehydrogenase mitochondrial"/>
    <property type="match status" value="1"/>
</dbReference>
<keyword evidence="15" id="KW-1185">Reference proteome</keyword>
<evidence type="ECO:0000259" key="13">
    <source>
        <dbReference type="PROSITE" id="PS51387"/>
    </source>
</evidence>
<accession>A0AAR5QJJ1</accession>
<name>A0AAR5QJJ1_DENPD</name>
<evidence type="ECO:0000256" key="12">
    <source>
        <dbReference type="ARBA" id="ARBA00049267"/>
    </source>
</evidence>
<evidence type="ECO:0000256" key="3">
    <source>
        <dbReference type="ARBA" id="ARBA00008000"/>
    </source>
</evidence>
<dbReference type="GO" id="GO:0051990">
    <property type="term" value="F:(R)-2-hydroxyglutarate dehydrogenase activity"/>
    <property type="evidence" value="ECO:0007669"/>
    <property type="project" value="UniProtKB-EC"/>
</dbReference>
<evidence type="ECO:0000313" key="15">
    <source>
        <dbReference type="Proteomes" id="UP000019118"/>
    </source>
</evidence>
<dbReference type="PROSITE" id="PS51387">
    <property type="entry name" value="FAD_PCMH"/>
    <property type="match status" value="1"/>
</dbReference>
<dbReference type="InterPro" id="IPR016167">
    <property type="entry name" value="FAD-bd_PCMH_sub1"/>
</dbReference>
<dbReference type="SUPFAM" id="SSF56176">
    <property type="entry name" value="FAD-binding/transporter-associated domain-like"/>
    <property type="match status" value="1"/>
</dbReference>
<dbReference type="InterPro" id="IPR016169">
    <property type="entry name" value="FAD-bd_PCMH_sub2"/>
</dbReference>
<dbReference type="Gene3D" id="3.30.43.10">
    <property type="entry name" value="Uridine Diphospho-n-acetylenolpyruvylglucosamine Reductase, domain 2"/>
    <property type="match status" value="1"/>
</dbReference>
<comment type="catalytic activity">
    <reaction evidence="12">
        <text>(R)-malate + A = oxaloacetate + AH2</text>
        <dbReference type="Rhea" id="RHEA:67460"/>
        <dbReference type="ChEBI" id="CHEBI:13193"/>
        <dbReference type="ChEBI" id="CHEBI:15588"/>
        <dbReference type="ChEBI" id="CHEBI:16452"/>
        <dbReference type="ChEBI" id="CHEBI:17499"/>
    </reaction>
    <physiologicalReaction direction="left-to-right" evidence="12">
        <dbReference type="Rhea" id="RHEA:67461"/>
    </physiologicalReaction>
</comment>
<dbReference type="GeneID" id="109546749"/>
<dbReference type="InterPro" id="IPR051264">
    <property type="entry name" value="FAD-oxidored/transferase_4"/>
</dbReference>
<protein>
    <recommendedName>
        <fullName evidence="10">D-2-hydroxyglutarate dehydrogenase, mitochondrial</fullName>
        <ecNumber evidence="9">1.1.99.39</ecNumber>
    </recommendedName>
</protein>
<dbReference type="InterPro" id="IPR006094">
    <property type="entry name" value="Oxid_FAD_bind_N"/>
</dbReference>
<evidence type="ECO:0000256" key="7">
    <source>
        <dbReference type="ARBA" id="ARBA00023002"/>
    </source>
</evidence>
<organism evidence="14 15">
    <name type="scientific">Dendroctonus ponderosae</name>
    <name type="common">Mountain pine beetle</name>
    <dbReference type="NCBI Taxonomy" id="77166"/>
    <lineage>
        <taxon>Eukaryota</taxon>
        <taxon>Metazoa</taxon>
        <taxon>Ecdysozoa</taxon>
        <taxon>Arthropoda</taxon>
        <taxon>Hexapoda</taxon>
        <taxon>Insecta</taxon>
        <taxon>Pterygota</taxon>
        <taxon>Neoptera</taxon>
        <taxon>Endopterygota</taxon>
        <taxon>Coleoptera</taxon>
        <taxon>Polyphaga</taxon>
        <taxon>Cucujiformia</taxon>
        <taxon>Curculionidae</taxon>
        <taxon>Scolytinae</taxon>
        <taxon>Dendroctonus</taxon>
    </lineage>
</organism>
<dbReference type="Proteomes" id="UP000019118">
    <property type="component" value="Unassembled WGS sequence"/>
</dbReference>
<evidence type="ECO:0000256" key="5">
    <source>
        <dbReference type="ARBA" id="ARBA00022630"/>
    </source>
</evidence>
<dbReference type="AlphaFoldDB" id="A0AAR5QJJ1"/>
<reference evidence="14" key="2">
    <citation type="submission" date="2024-08" db="UniProtKB">
        <authorList>
            <consortium name="EnsemblMetazoa"/>
        </authorList>
    </citation>
    <scope>IDENTIFICATION</scope>
</reference>
<feature type="domain" description="FAD-binding PCMH-type" evidence="13">
    <location>
        <begin position="79"/>
        <end position="258"/>
    </location>
</feature>
<dbReference type="InterPro" id="IPR036318">
    <property type="entry name" value="FAD-bd_PCMH-like_sf"/>
</dbReference>
<evidence type="ECO:0000256" key="1">
    <source>
        <dbReference type="ARBA" id="ARBA00001974"/>
    </source>
</evidence>
<dbReference type="Gene3D" id="3.30.465.10">
    <property type="match status" value="1"/>
</dbReference>
<dbReference type="PANTHER" id="PTHR43716:SF1">
    <property type="entry name" value="D-2-HYDROXYGLUTARATE DEHYDROGENASE, MITOCHONDRIAL"/>
    <property type="match status" value="1"/>
</dbReference>
<dbReference type="EC" id="1.1.99.39" evidence="9"/>
<dbReference type="RefSeq" id="XP_019773398.1">
    <property type="nucleotide sequence ID" value="XM_019917839.2"/>
</dbReference>
<comment type="cofactor">
    <cofactor evidence="1">
        <name>FAD</name>
        <dbReference type="ChEBI" id="CHEBI:57692"/>
    </cofactor>
</comment>
<keyword evidence="5" id="KW-0285">Flavoprotein</keyword>
<dbReference type="InterPro" id="IPR016164">
    <property type="entry name" value="FAD-linked_Oxase-like_C"/>
</dbReference>